<sequence length="349" mass="39086">MKNITPEELMDMLLLPFCILLTALCIGQFINSLVENRLAKHFADREEISLKYILLKAARGLPRAWIVGSTLYWLINSTSLKWAAVDLFSYILSAWLSFTLFQVLARAATGFIEFYAQRNENIPQTSLLPNIVNVVIYALGILLILSAMGISVAPLLTAMGIGGMAIALGLQETLANICAGIYLLMSKQLSIDDYVRLSTGEEGRVADITWRFTTIIATSGNAIVVPNQKISSAIITNYCMPEPDMTIKVPCGVAYDSDLDFVEKVTVEVAEQVTKEVDATVTKKPAVYFHTFNDSSIDFNVVLHCSQFADQFRLKHEFIKALTRRYRQEGIEIPFPIRTVYNHRVEKQQ</sequence>
<comment type="similarity">
    <text evidence="2">Belongs to the MscS (TC 1.A.23) family.</text>
</comment>
<name>A0A6I2UIC6_9FIRM</name>
<evidence type="ECO:0000259" key="9">
    <source>
        <dbReference type="Pfam" id="PF21082"/>
    </source>
</evidence>
<keyword evidence="6 7" id="KW-0472">Membrane</keyword>
<dbReference type="AlphaFoldDB" id="A0A6I2UIC6"/>
<dbReference type="InterPro" id="IPR011014">
    <property type="entry name" value="MscS_channel_TM-2"/>
</dbReference>
<comment type="caution">
    <text evidence="11">The sequence shown here is derived from an EMBL/GenBank/DDBJ whole genome shotgun (WGS) entry which is preliminary data.</text>
</comment>
<organism evidence="11 12">
    <name type="scientific">Anaerovibrio slackiae</name>
    <dbReference type="NCBI Taxonomy" id="2652309"/>
    <lineage>
        <taxon>Bacteria</taxon>
        <taxon>Bacillati</taxon>
        <taxon>Bacillota</taxon>
        <taxon>Negativicutes</taxon>
        <taxon>Selenomonadales</taxon>
        <taxon>Selenomonadaceae</taxon>
        <taxon>Anaerovibrio</taxon>
    </lineage>
</organism>
<feature type="transmembrane region" description="Helical" evidence="7">
    <location>
        <begin position="87"/>
        <end position="115"/>
    </location>
</feature>
<proteinExistence type="inferred from homology"/>
<keyword evidence="4 7" id="KW-0812">Transmembrane</keyword>
<keyword evidence="5 7" id="KW-1133">Transmembrane helix</keyword>
<dbReference type="PANTHER" id="PTHR30566">
    <property type="entry name" value="YNAI-RELATED MECHANOSENSITIVE ION CHANNEL"/>
    <property type="match status" value="1"/>
</dbReference>
<dbReference type="Gene3D" id="3.30.70.100">
    <property type="match status" value="1"/>
</dbReference>
<dbReference type="Pfam" id="PF21082">
    <property type="entry name" value="MS_channel_3rd"/>
    <property type="match status" value="1"/>
</dbReference>
<feature type="transmembrane region" description="Helical" evidence="7">
    <location>
        <begin position="12"/>
        <end position="34"/>
    </location>
</feature>
<dbReference type="InterPro" id="IPR023408">
    <property type="entry name" value="MscS_beta-dom_sf"/>
</dbReference>
<keyword evidence="3" id="KW-1003">Cell membrane</keyword>
<feature type="domain" description="Mechanosensitive ion channel transmembrane helices 2/3" evidence="10">
    <location>
        <begin position="130"/>
        <end position="171"/>
    </location>
</feature>
<evidence type="ECO:0000259" key="8">
    <source>
        <dbReference type="Pfam" id="PF00924"/>
    </source>
</evidence>
<feature type="domain" description="Mechanosensitive ion channel MscS C-terminal" evidence="9">
    <location>
        <begin position="247"/>
        <end position="333"/>
    </location>
</feature>
<keyword evidence="12" id="KW-1185">Reference proteome</keyword>
<dbReference type="Proteomes" id="UP000433181">
    <property type="component" value="Unassembled WGS sequence"/>
</dbReference>
<feature type="domain" description="Mechanosensitive ion channel MscS" evidence="8">
    <location>
        <begin position="173"/>
        <end position="238"/>
    </location>
</feature>
<evidence type="ECO:0000256" key="6">
    <source>
        <dbReference type="ARBA" id="ARBA00023136"/>
    </source>
</evidence>
<dbReference type="EMBL" id="VUNR01000008">
    <property type="protein sequence ID" value="MSU08486.1"/>
    <property type="molecule type" value="Genomic_DNA"/>
</dbReference>
<evidence type="ECO:0000256" key="2">
    <source>
        <dbReference type="ARBA" id="ARBA00008017"/>
    </source>
</evidence>
<evidence type="ECO:0000256" key="1">
    <source>
        <dbReference type="ARBA" id="ARBA00004651"/>
    </source>
</evidence>
<evidence type="ECO:0000256" key="7">
    <source>
        <dbReference type="SAM" id="Phobius"/>
    </source>
</evidence>
<dbReference type="InterPro" id="IPR011066">
    <property type="entry name" value="MscS_channel_C_sf"/>
</dbReference>
<dbReference type="InterPro" id="IPR006685">
    <property type="entry name" value="MscS_channel_2nd"/>
</dbReference>
<dbReference type="Pfam" id="PF00924">
    <property type="entry name" value="MS_channel_2nd"/>
    <property type="match status" value="1"/>
</dbReference>
<evidence type="ECO:0000313" key="11">
    <source>
        <dbReference type="EMBL" id="MSU08486.1"/>
    </source>
</evidence>
<dbReference type="InterPro" id="IPR010920">
    <property type="entry name" value="LSM_dom_sf"/>
</dbReference>
<evidence type="ECO:0000313" key="12">
    <source>
        <dbReference type="Proteomes" id="UP000433181"/>
    </source>
</evidence>
<dbReference type="InterPro" id="IPR049142">
    <property type="entry name" value="MS_channel_1st"/>
</dbReference>
<dbReference type="GO" id="GO:0005886">
    <property type="term" value="C:plasma membrane"/>
    <property type="evidence" value="ECO:0007669"/>
    <property type="project" value="UniProtKB-SubCell"/>
</dbReference>
<dbReference type="InterPro" id="IPR049278">
    <property type="entry name" value="MS_channel_C"/>
</dbReference>
<accession>A0A6I2UIC6</accession>
<dbReference type="SUPFAM" id="SSF82861">
    <property type="entry name" value="Mechanosensitive channel protein MscS (YggB), transmembrane region"/>
    <property type="match status" value="1"/>
</dbReference>
<evidence type="ECO:0000259" key="10">
    <source>
        <dbReference type="Pfam" id="PF21088"/>
    </source>
</evidence>
<feature type="transmembrane region" description="Helical" evidence="7">
    <location>
        <begin position="156"/>
        <end position="184"/>
    </location>
</feature>
<gene>
    <name evidence="11" type="ORF">FYJ84_05740</name>
</gene>
<dbReference type="Gene3D" id="1.10.287.1260">
    <property type="match status" value="1"/>
</dbReference>
<protein>
    <submittedName>
        <fullName evidence="11">Mechanosensitive ion channel family protein</fullName>
    </submittedName>
</protein>
<feature type="transmembrane region" description="Helical" evidence="7">
    <location>
        <begin position="127"/>
        <end position="150"/>
    </location>
</feature>
<evidence type="ECO:0000256" key="5">
    <source>
        <dbReference type="ARBA" id="ARBA00022989"/>
    </source>
</evidence>
<reference evidence="11 12" key="1">
    <citation type="submission" date="2019-08" db="EMBL/GenBank/DDBJ databases">
        <title>In-depth cultivation of the pig gut microbiome towards novel bacterial diversity and tailored functional studies.</title>
        <authorList>
            <person name="Wylensek D."/>
            <person name="Hitch T.C.A."/>
            <person name="Clavel T."/>
        </authorList>
    </citation>
    <scope>NUCLEOTIDE SEQUENCE [LARGE SCALE GENOMIC DNA]</scope>
    <source>
        <strain evidence="11 12">WCA-693-APC-5D-A</strain>
    </source>
</reference>
<dbReference type="Pfam" id="PF21088">
    <property type="entry name" value="MS_channel_1st"/>
    <property type="match status" value="1"/>
</dbReference>
<dbReference type="GO" id="GO:0055085">
    <property type="term" value="P:transmembrane transport"/>
    <property type="evidence" value="ECO:0007669"/>
    <property type="project" value="InterPro"/>
</dbReference>
<dbReference type="SUPFAM" id="SSF50182">
    <property type="entry name" value="Sm-like ribonucleoproteins"/>
    <property type="match status" value="1"/>
</dbReference>
<dbReference type="Gene3D" id="2.30.30.60">
    <property type="match status" value="1"/>
</dbReference>
<evidence type="ECO:0000256" key="3">
    <source>
        <dbReference type="ARBA" id="ARBA00022475"/>
    </source>
</evidence>
<dbReference type="PANTHER" id="PTHR30566:SF25">
    <property type="entry name" value="INNER MEMBRANE PROTEIN"/>
    <property type="match status" value="1"/>
</dbReference>
<comment type="subcellular location">
    <subcellularLocation>
        <location evidence="1">Cell membrane</location>
        <topology evidence="1">Multi-pass membrane protein</topology>
    </subcellularLocation>
</comment>
<dbReference type="SUPFAM" id="SSF82689">
    <property type="entry name" value="Mechanosensitive channel protein MscS (YggB), C-terminal domain"/>
    <property type="match status" value="1"/>
</dbReference>
<evidence type="ECO:0000256" key="4">
    <source>
        <dbReference type="ARBA" id="ARBA00022692"/>
    </source>
</evidence>